<dbReference type="Proteomes" id="UP000007755">
    <property type="component" value="Unassembled WGS sequence"/>
</dbReference>
<accession>F4WZB4</accession>
<dbReference type="FunCoup" id="F4WZB4">
    <property type="interactions" value="12"/>
</dbReference>
<evidence type="ECO:0000256" key="7">
    <source>
        <dbReference type="ARBA" id="ARBA00023224"/>
    </source>
</evidence>
<feature type="transmembrane region" description="Helical" evidence="8">
    <location>
        <begin position="61"/>
        <end position="82"/>
    </location>
</feature>
<dbReference type="Pfam" id="PF08395">
    <property type="entry name" value="7tm_7"/>
    <property type="match status" value="1"/>
</dbReference>
<reference evidence="9" key="1">
    <citation type="submission" date="2011-02" db="EMBL/GenBank/DDBJ databases">
        <title>The genome of the leaf-cutting ant Acromyrmex echinatior suggests key adaptations to social evolution and fungus farming.</title>
        <authorList>
            <person name="Nygaard S."/>
            <person name="Zhang G."/>
        </authorList>
    </citation>
    <scope>NUCLEOTIDE SEQUENCE</scope>
</reference>
<evidence type="ECO:0000256" key="4">
    <source>
        <dbReference type="ARBA" id="ARBA00022989"/>
    </source>
</evidence>
<dbReference type="OrthoDB" id="6366728at2759"/>
<feature type="transmembrane region" description="Helical" evidence="8">
    <location>
        <begin position="176"/>
        <end position="202"/>
    </location>
</feature>
<dbReference type="GO" id="GO:0030424">
    <property type="term" value="C:axon"/>
    <property type="evidence" value="ECO:0007669"/>
    <property type="project" value="TreeGrafter"/>
</dbReference>
<dbReference type="eggNOG" id="ENOG502TCW6">
    <property type="taxonomic scope" value="Eukaryota"/>
</dbReference>
<protein>
    <recommendedName>
        <fullName evidence="8">Gustatory receptor</fullName>
    </recommendedName>
</protein>
<name>F4WZB4_ACREC</name>
<feature type="transmembrane region" description="Helical" evidence="8">
    <location>
        <begin position="251"/>
        <end position="271"/>
    </location>
</feature>
<dbReference type="AlphaFoldDB" id="F4WZB4"/>
<dbReference type="GO" id="GO:0007635">
    <property type="term" value="P:chemosensory behavior"/>
    <property type="evidence" value="ECO:0007669"/>
    <property type="project" value="TreeGrafter"/>
</dbReference>
<gene>
    <name evidence="9" type="ORF">G5I_11329</name>
</gene>
<evidence type="ECO:0000313" key="9">
    <source>
        <dbReference type="EMBL" id="EGI60503.1"/>
    </source>
</evidence>
<feature type="transmembrane region" description="Helical" evidence="8">
    <location>
        <begin position="102"/>
        <end position="124"/>
    </location>
</feature>
<dbReference type="PANTHER" id="PTHR21143:SF133">
    <property type="entry name" value="GUSTATORY AND PHEROMONE RECEPTOR 32A-RELATED"/>
    <property type="match status" value="1"/>
</dbReference>
<comment type="function">
    <text evidence="8">Gustatory receptor which mediates acceptance or avoidance behavior, depending on its substrates.</text>
</comment>
<dbReference type="GO" id="GO:0050909">
    <property type="term" value="P:sensory perception of taste"/>
    <property type="evidence" value="ECO:0007669"/>
    <property type="project" value="InterPro"/>
</dbReference>
<evidence type="ECO:0000256" key="1">
    <source>
        <dbReference type="ARBA" id="ARBA00004651"/>
    </source>
</evidence>
<dbReference type="EMBL" id="GL888470">
    <property type="protein sequence ID" value="EGI60503.1"/>
    <property type="molecule type" value="Genomic_DNA"/>
</dbReference>
<keyword evidence="4 8" id="KW-1133">Transmembrane helix</keyword>
<comment type="similarity">
    <text evidence="8">Belongs to the insect chemoreceptor superfamily. Gustatory receptor (GR) family.</text>
</comment>
<comment type="subcellular location">
    <subcellularLocation>
        <location evidence="1 8">Cell membrane</location>
        <topology evidence="1 8">Multi-pass membrane protein</topology>
    </subcellularLocation>
</comment>
<keyword evidence="5 8" id="KW-0472">Membrane</keyword>
<proteinExistence type="inferred from homology"/>
<dbReference type="STRING" id="103372.F4WZB4"/>
<evidence type="ECO:0000256" key="3">
    <source>
        <dbReference type="ARBA" id="ARBA00022692"/>
    </source>
</evidence>
<keyword evidence="3 8" id="KW-0812">Transmembrane</keyword>
<dbReference type="GO" id="GO:0030425">
    <property type="term" value="C:dendrite"/>
    <property type="evidence" value="ECO:0007669"/>
    <property type="project" value="TreeGrafter"/>
</dbReference>
<evidence type="ECO:0000256" key="6">
    <source>
        <dbReference type="ARBA" id="ARBA00023170"/>
    </source>
</evidence>
<keyword evidence="7 8" id="KW-0807">Transducer</keyword>
<dbReference type="GO" id="GO:0043025">
    <property type="term" value="C:neuronal cell body"/>
    <property type="evidence" value="ECO:0007669"/>
    <property type="project" value="TreeGrafter"/>
</dbReference>
<dbReference type="GO" id="GO:0005886">
    <property type="term" value="C:plasma membrane"/>
    <property type="evidence" value="ECO:0007669"/>
    <property type="project" value="UniProtKB-SubCell"/>
</dbReference>
<dbReference type="InParanoid" id="F4WZB4"/>
<sequence>MFSSSSKLQRWANGKMQKKWKLFHATDFESLMYPSFTYCYMLGMFPYKINALVFEISTPHYILSTIIIGVCVISLLYILYLINFSMKYPDISIPTKLNCNSFYILSSFIVVVTYILSGPRMHLLQTIKDISSKLPSELYQKLSKLIHAKDLLGSLFLLLQMLIYCKINMHFIIKIYIIYINLLTFHMDMLYMNCVCILKACFKRINDNLENMREYTMVYHPDKMCYKQRNPLLLIELRALKKQHLMISNTVQMLNIIFSLQLLATVILTFTRITFNLYYQILYWQGGIIVINLEDHIYNTFLIMNIMYYFIKIMLIIWACETGKNQALQIGTTVHDMLNNIDDNEIKNELQLFSLQLLHRDNTFSAKSLIMDATLLTAIVGSISTYLLILIQFLKMKYYCDDEIARNITQIIH</sequence>
<keyword evidence="10" id="KW-1185">Reference proteome</keyword>
<dbReference type="GO" id="GO:0007165">
    <property type="term" value="P:signal transduction"/>
    <property type="evidence" value="ECO:0007669"/>
    <property type="project" value="UniProtKB-KW"/>
</dbReference>
<dbReference type="InterPro" id="IPR013604">
    <property type="entry name" value="7TM_chemorcpt"/>
</dbReference>
<feature type="transmembrane region" description="Helical" evidence="8">
    <location>
        <begin position="300"/>
        <end position="319"/>
    </location>
</feature>
<organism evidence="10">
    <name type="scientific">Acromyrmex echinatior</name>
    <name type="common">Panamanian leafcutter ant</name>
    <name type="synonym">Acromyrmex octospinosus echinatior</name>
    <dbReference type="NCBI Taxonomy" id="103372"/>
    <lineage>
        <taxon>Eukaryota</taxon>
        <taxon>Metazoa</taxon>
        <taxon>Ecdysozoa</taxon>
        <taxon>Arthropoda</taxon>
        <taxon>Hexapoda</taxon>
        <taxon>Insecta</taxon>
        <taxon>Pterygota</taxon>
        <taxon>Neoptera</taxon>
        <taxon>Endopterygota</taxon>
        <taxon>Hymenoptera</taxon>
        <taxon>Apocrita</taxon>
        <taxon>Aculeata</taxon>
        <taxon>Formicoidea</taxon>
        <taxon>Formicidae</taxon>
        <taxon>Myrmicinae</taxon>
        <taxon>Acromyrmex</taxon>
    </lineage>
</organism>
<evidence type="ECO:0000256" key="8">
    <source>
        <dbReference type="RuleBase" id="RU363108"/>
    </source>
</evidence>
<evidence type="ECO:0000256" key="5">
    <source>
        <dbReference type="ARBA" id="ARBA00023136"/>
    </source>
</evidence>
<evidence type="ECO:0000256" key="2">
    <source>
        <dbReference type="ARBA" id="ARBA00022475"/>
    </source>
</evidence>
<keyword evidence="2 8" id="KW-1003">Cell membrane</keyword>
<feature type="transmembrane region" description="Helical" evidence="8">
    <location>
        <begin position="369"/>
        <end position="389"/>
    </location>
</feature>
<dbReference type="GO" id="GO:0008049">
    <property type="term" value="P:male courtship behavior"/>
    <property type="evidence" value="ECO:0007669"/>
    <property type="project" value="TreeGrafter"/>
</dbReference>
<dbReference type="PANTHER" id="PTHR21143">
    <property type="entry name" value="INVERTEBRATE GUSTATORY RECEPTOR"/>
    <property type="match status" value="1"/>
</dbReference>
<feature type="transmembrane region" description="Helical" evidence="8">
    <location>
        <begin position="31"/>
        <end position="49"/>
    </location>
</feature>
<keyword evidence="6 8" id="KW-0675">Receptor</keyword>
<evidence type="ECO:0000313" key="10">
    <source>
        <dbReference type="Proteomes" id="UP000007755"/>
    </source>
</evidence>